<dbReference type="PRINTS" id="PR00081">
    <property type="entry name" value="GDHRDH"/>
</dbReference>
<accession>A0A382CRF4</accession>
<dbReference type="PANTHER" id="PTHR43431">
    <property type="entry name" value="OXIDOREDUCTASE, SHORT CHAIN DEHYDROGENASE/REDUCTASE FAMILY (AFU_ORTHOLOGUE AFUA_5G14000)"/>
    <property type="match status" value="1"/>
</dbReference>
<dbReference type="PANTHER" id="PTHR43431:SF7">
    <property type="entry name" value="OXIDOREDUCTASE, SHORT CHAIN DEHYDROGENASE_REDUCTASE FAMILY (AFU_ORTHOLOGUE AFUA_5G14000)"/>
    <property type="match status" value="1"/>
</dbReference>
<gene>
    <name evidence="1" type="ORF">METZ01_LOCUS181590</name>
</gene>
<reference evidence="1" key="1">
    <citation type="submission" date="2018-05" db="EMBL/GenBank/DDBJ databases">
        <authorList>
            <person name="Lanie J.A."/>
            <person name="Ng W.-L."/>
            <person name="Kazmierczak K.M."/>
            <person name="Andrzejewski T.M."/>
            <person name="Davidsen T.M."/>
            <person name="Wayne K.J."/>
            <person name="Tettelin H."/>
            <person name="Glass J.I."/>
            <person name="Rusch D."/>
            <person name="Podicherti R."/>
            <person name="Tsui H.-C.T."/>
            <person name="Winkler M.E."/>
        </authorList>
    </citation>
    <scope>NUCLEOTIDE SEQUENCE</scope>
</reference>
<dbReference type="InterPro" id="IPR002347">
    <property type="entry name" value="SDR_fam"/>
</dbReference>
<name>A0A382CRF4_9ZZZZ</name>
<proteinExistence type="predicted"/>
<dbReference type="EMBL" id="UINC01035779">
    <property type="protein sequence ID" value="SVB28736.1"/>
    <property type="molecule type" value="Genomic_DNA"/>
</dbReference>
<sequence>METPQNNVVIAGVGPGLGAALARKFASHGYNIGLLARNQEYLNQLVDEMNEDKQIALALPTDLMDPIQIESTFQQFTNTFGTVDILINHANGSFWKSVEEISPEEFEISWRIGTLSALLCSQKVIPDMLKKGSGNIIFTGATSAIRGRKGAVDFSSAQFGRRGLADAMARELWPQGIHVSHVIIDGVIDTDRVRKMHALEPEEPLMSAEDIAQNYWNLVHQPRSSWAFEIAIRPYNEAFFE</sequence>
<evidence type="ECO:0008006" key="2">
    <source>
        <dbReference type="Google" id="ProtNLM"/>
    </source>
</evidence>
<protein>
    <recommendedName>
        <fullName evidence="2">Short-chain dehydrogenase</fullName>
    </recommendedName>
</protein>
<dbReference type="InterPro" id="IPR036291">
    <property type="entry name" value="NAD(P)-bd_dom_sf"/>
</dbReference>
<dbReference type="SUPFAM" id="SSF51735">
    <property type="entry name" value="NAD(P)-binding Rossmann-fold domains"/>
    <property type="match status" value="1"/>
</dbReference>
<organism evidence="1">
    <name type="scientific">marine metagenome</name>
    <dbReference type="NCBI Taxonomy" id="408172"/>
    <lineage>
        <taxon>unclassified sequences</taxon>
        <taxon>metagenomes</taxon>
        <taxon>ecological metagenomes</taxon>
    </lineage>
</organism>
<dbReference type="Pfam" id="PF00106">
    <property type="entry name" value="adh_short"/>
    <property type="match status" value="1"/>
</dbReference>
<dbReference type="AlphaFoldDB" id="A0A382CRF4"/>
<dbReference type="Gene3D" id="3.40.50.720">
    <property type="entry name" value="NAD(P)-binding Rossmann-like Domain"/>
    <property type="match status" value="1"/>
</dbReference>
<evidence type="ECO:0000313" key="1">
    <source>
        <dbReference type="EMBL" id="SVB28736.1"/>
    </source>
</evidence>